<name>E3MNJ5_CAERE</name>
<evidence type="ECO:0000313" key="2">
    <source>
        <dbReference type="Proteomes" id="UP000008281"/>
    </source>
</evidence>
<dbReference type="OMA" id="HISLECT"/>
<dbReference type="Proteomes" id="UP000008281">
    <property type="component" value="Unassembled WGS sequence"/>
</dbReference>
<accession>E3MNJ5</accession>
<dbReference type="HOGENOM" id="CLU_1534005_0_0_1"/>
<dbReference type="OrthoDB" id="5877690at2759"/>
<dbReference type="AlphaFoldDB" id="E3MNJ5"/>
<dbReference type="InParanoid" id="E3MNJ5"/>
<reference evidence="1" key="1">
    <citation type="submission" date="2007-07" db="EMBL/GenBank/DDBJ databases">
        <title>PCAP assembly of the Caenorhabditis remanei genome.</title>
        <authorList>
            <consortium name="The Caenorhabditis remanei Sequencing Consortium"/>
            <person name="Wilson R.K."/>
        </authorList>
    </citation>
    <scope>NUCLEOTIDE SEQUENCE [LARGE SCALE GENOMIC DNA]</scope>
    <source>
        <strain evidence="1">PB4641</strain>
    </source>
</reference>
<proteinExistence type="predicted"/>
<organism evidence="2">
    <name type="scientific">Caenorhabditis remanei</name>
    <name type="common">Caenorhabditis vulgaris</name>
    <dbReference type="NCBI Taxonomy" id="31234"/>
    <lineage>
        <taxon>Eukaryota</taxon>
        <taxon>Metazoa</taxon>
        <taxon>Ecdysozoa</taxon>
        <taxon>Nematoda</taxon>
        <taxon>Chromadorea</taxon>
        <taxon>Rhabditida</taxon>
        <taxon>Rhabditina</taxon>
        <taxon>Rhabditomorpha</taxon>
        <taxon>Rhabditoidea</taxon>
        <taxon>Rhabditidae</taxon>
        <taxon>Peloderinae</taxon>
        <taxon>Caenorhabditis</taxon>
    </lineage>
</organism>
<keyword evidence="2" id="KW-1185">Reference proteome</keyword>
<evidence type="ECO:0000313" key="1">
    <source>
        <dbReference type="EMBL" id="EFP06083.1"/>
    </source>
</evidence>
<gene>
    <name evidence="1" type="ORF">CRE_05824</name>
</gene>
<protein>
    <submittedName>
        <fullName evidence="1">Uncharacterized protein</fullName>
    </submittedName>
</protein>
<dbReference type="EMBL" id="DS268460">
    <property type="protein sequence ID" value="EFP06083.1"/>
    <property type="molecule type" value="Genomic_DNA"/>
</dbReference>
<sequence length="175" mass="20099">MSGILRNVFFILKSIEISDIFQRFSVFLKIENYDFVEMDTCVKSDLPKGLNFPVLLGEKWFEKPEFEVEIRTKGKIFAGIFDIEETEKVKNFSISGVTTVYNVRDAADHLSIELAVLVEEPKIDNRVEIEKIMVTRETQTTREPRKSVKNGETQVGWPGFKNLGSSYSNPILKKI</sequence>
<dbReference type="eggNOG" id="ENOG502TII4">
    <property type="taxonomic scope" value="Eukaryota"/>
</dbReference>